<protein>
    <recommendedName>
        <fullName evidence="4">Glycosyltransferase</fullName>
    </recommendedName>
</protein>
<name>A0A0U4AZ25_9CAUD</name>
<dbReference type="KEGG" id="vg:77930745"/>
<evidence type="ECO:0000313" key="3">
    <source>
        <dbReference type="Proteomes" id="UP000221715"/>
    </source>
</evidence>
<gene>
    <name evidence="2" type="primary">30</name>
    <name evidence="2" type="ORF">PBI_HOWE_30</name>
</gene>
<sequence length="395" mass="44643">MWPLNNGRMTTLADPLRAFVWNDGVPIPDDHRAWFIAKLKITLTTAWFMLWNRVARRRVVAPGSGVDVSLTTYGPRTAGSYLTIESIGLGRTRPERLILWIDEHDVIIEPPAPLRRLMRRGLEIRLCDDVGPHKKWYPYTQQLGHENTRRMLVTADDDVFYPRWWLRRLLDSYATSPGDVVAYRAWRIIEGHPYVTWPLCSSTTSSYDHFATGVSGVLYDQTMVELLRRSGKAFTEVCPRADDVWLHRVAVSSGIGVRQVAERAVEFWPRLQTTEHALAHTNTVGGGNDVAFVATARLFAEVADENNRIEIQADMNSPSERDWSGILTREPDAGNDEGADCPECGHSGGSERVTRGGKLRGPKVLRCCHVTTQQDALVDDWEMCHCANAWHKPQT</sequence>
<dbReference type="Proteomes" id="UP000221715">
    <property type="component" value="Genome"/>
</dbReference>
<dbReference type="GeneID" id="77930745"/>
<dbReference type="EMBL" id="KU252585">
    <property type="protein sequence ID" value="ALY07664.1"/>
    <property type="molecule type" value="Genomic_DNA"/>
</dbReference>
<reference evidence="2 3" key="1">
    <citation type="submission" date="2015-12" db="EMBL/GenBank/DDBJ databases">
        <authorList>
            <person name="Pope W.H."/>
            <person name="Montgomery M.T."/>
            <person name="Garlena R.A."/>
            <person name="Russell D.A."/>
            <person name="Jacobs-Sera D."/>
            <person name="Hendrix R.W."/>
            <person name="Hatfull G.F."/>
        </authorList>
    </citation>
    <scope>NUCLEOTIDE SEQUENCE [LARGE SCALE GENOMIC DNA]</scope>
</reference>
<evidence type="ECO:0000256" key="1">
    <source>
        <dbReference type="SAM" id="MobiDB-lite"/>
    </source>
</evidence>
<dbReference type="SUPFAM" id="SSF53448">
    <property type="entry name" value="Nucleotide-diphospho-sugar transferases"/>
    <property type="match status" value="1"/>
</dbReference>
<evidence type="ECO:0008006" key="4">
    <source>
        <dbReference type="Google" id="ProtNLM"/>
    </source>
</evidence>
<evidence type="ECO:0000313" key="2">
    <source>
        <dbReference type="EMBL" id="ALY07664.1"/>
    </source>
</evidence>
<proteinExistence type="predicted"/>
<dbReference type="RefSeq" id="YP_010654891.1">
    <property type="nucleotide sequence ID" value="NC_070817.1"/>
</dbReference>
<dbReference type="InterPro" id="IPR029044">
    <property type="entry name" value="Nucleotide-diphossugar_trans"/>
</dbReference>
<accession>A0A0U4AZ25</accession>
<organism evidence="2 3">
    <name type="scientific">Gordonia phage Howe</name>
    <dbReference type="NCBI Taxonomy" id="1777061"/>
    <lineage>
        <taxon>Viruses</taxon>
        <taxon>Duplodnaviria</taxon>
        <taxon>Heunggongvirae</taxon>
        <taxon>Uroviricota</taxon>
        <taxon>Caudoviricetes</taxon>
        <taxon>Howevirus</taxon>
        <taxon>Howevirus howe</taxon>
    </lineage>
</organism>
<feature type="region of interest" description="Disordered" evidence="1">
    <location>
        <begin position="332"/>
        <end position="356"/>
    </location>
</feature>
<keyword evidence="3" id="KW-1185">Reference proteome</keyword>